<dbReference type="Proteomes" id="UP000602198">
    <property type="component" value="Unassembled WGS sequence"/>
</dbReference>
<dbReference type="EMBL" id="JAERRJ010000005">
    <property type="protein sequence ID" value="MBL1075473.1"/>
    <property type="molecule type" value="Genomic_DNA"/>
</dbReference>
<comment type="caution">
    <text evidence="1">The sequence shown here is derived from an EMBL/GenBank/DDBJ whole genome shotgun (WGS) entry which is preliminary data.</text>
</comment>
<gene>
    <name evidence="1" type="ORF">JK358_13825</name>
</gene>
<proteinExistence type="predicted"/>
<keyword evidence="2" id="KW-1185">Reference proteome</keyword>
<sequence>MAAATLLTIGGTGAAHASEQKYVDLVGVVYPELVADREVIIGYGYVFCDKIRTTRSAVTAVHQMAAWQSGMSLESTARVGALAQTELCVDTLKYGTTTDVLLPAGVTTGSAAGVLTGLMTGSI</sequence>
<organism evidence="1 2">
    <name type="scientific">Nocardia acididurans</name>
    <dbReference type="NCBI Taxonomy" id="2802282"/>
    <lineage>
        <taxon>Bacteria</taxon>
        <taxon>Bacillati</taxon>
        <taxon>Actinomycetota</taxon>
        <taxon>Actinomycetes</taxon>
        <taxon>Mycobacteriales</taxon>
        <taxon>Nocardiaceae</taxon>
        <taxon>Nocardia</taxon>
    </lineage>
</organism>
<protein>
    <submittedName>
        <fullName evidence="1">DUF732 domain-containing protein</fullName>
    </submittedName>
</protein>
<dbReference type="RefSeq" id="WP_201947563.1">
    <property type="nucleotide sequence ID" value="NZ_JAERRJ010000005.1"/>
</dbReference>
<accession>A0ABS1M8J4</accession>
<reference evidence="1 2" key="1">
    <citation type="submission" date="2021-01" db="EMBL/GenBank/DDBJ databases">
        <title>WGS of actinomycetes isolated from Thailand.</title>
        <authorList>
            <person name="Thawai C."/>
        </authorList>
    </citation>
    <scope>NUCLEOTIDE SEQUENCE [LARGE SCALE GENOMIC DNA]</scope>
    <source>
        <strain evidence="1 2">LPG 2</strain>
    </source>
</reference>
<evidence type="ECO:0000313" key="1">
    <source>
        <dbReference type="EMBL" id="MBL1075473.1"/>
    </source>
</evidence>
<evidence type="ECO:0000313" key="2">
    <source>
        <dbReference type="Proteomes" id="UP000602198"/>
    </source>
</evidence>
<name>A0ABS1M8J4_9NOCA</name>